<proteinExistence type="predicted"/>
<dbReference type="EMBL" id="HBUE01178625">
    <property type="protein sequence ID" value="CAG6519025.1"/>
    <property type="molecule type" value="Transcribed_RNA"/>
</dbReference>
<reference evidence="1" key="1">
    <citation type="submission" date="2021-05" db="EMBL/GenBank/DDBJ databases">
        <authorList>
            <person name="Alioto T."/>
            <person name="Alioto T."/>
            <person name="Gomez Garrido J."/>
        </authorList>
    </citation>
    <scope>NUCLEOTIDE SEQUENCE</scope>
</reference>
<dbReference type="EMBL" id="HBUE01284202">
    <property type="protein sequence ID" value="CAG6570573.1"/>
    <property type="molecule type" value="Transcribed_RNA"/>
</dbReference>
<dbReference type="EMBL" id="HBUE01063082">
    <property type="protein sequence ID" value="CAG6469491.1"/>
    <property type="molecule type" value="Transcribed_RNA"/>
</dbReference>
<evidence type="ECO:0000313" key="1">
    <source>
        <dbReference type="EMBL" id="CAG6469494.1"/>
    </source>
</evidence>
<accession>A0A8D8B4Z2</accession>
<dbReference type="EMBL" id="HBUE01063083">
    <property type="protein sequence ID" value="CAG6469494.1"/>
    <property type="molecule type" value="Transcribed_RNA"/>
</dbReference>
<dbReference type="AlphaFoldDB" id="A0A8D8B4Z2"/>
<name>A0A8D8B4Z2_CULPI</name>
<protein>
    <submittedName>
        <fullName evidence="1">(northern house mosquito) hypothetical protein</fullName>
    </submittedName>
</protein>
<dbReference type="EMBL" id="HBUE01063079">
    <property type="protein sequence ID" value="CAG6469487.1"/>
    <property type="molecule type" value="Transcribed_RNA"/>
</dbReference>
<organism evidence="1">
    <name type="scientific">Culex pipiens</name>
    <name type="common">House mosquito</name>
    <dbReference type="NCBI Taxonomy" id="7175"/>
    <lineage>
        <taxon>Eukaryota</taxon>
        <taxon>Metazoa</taxon>
        <taxon>Ecdysozoa</taxon>
        <taxon>Arthropoda</taxon>
        <taxon>Hexapoda</taxon>
        <taxon>Insecta</taxon>
        <taxon>Pterygota</taxon>
        <taxon>Neoptera</taxon>
        <taxon>Endopterygota</taxon>
        <taxon>Diptera</taxon>
        <taxon>Nematocera</taxon>
        <taxon>Culicoidea</taxon>
        <taxon>Culicidae</taxon>
        <taxon>Culicinae</taxon>
        <taxon>Culicini</taxon>
        <taxon>Culex</taxon>
        <taxon>Culex</taxon>
    </lineage>
</organism>
<sequence>MYLNCQEYPSFLKSPANFTRLWYEPRLMVLTRFPTLNLQRVQKQFSAKLLVLFKHKNSAFEATPSTMASSLLHMPSFFNSSTSCSADSSGGAFFPGQKYVRQYVWILNPWYRAYRMSRRNPSTSVPFDAFLQ</sequence>